<evidence type="ECO:0000256" key="2">
    <source>
        <dbReference type="ARBA" id="ARBA00023239"/>
    </source>
</evidence>
<dbReference type="OrthoDB" id="63533at2759"/>
<dbReference type="Pfam" id="PF05426">
    <property type="entry name" value="Alginate_lyase"/>
    <property type="match status" value="1"/>
</dbReference>
<protein>
    <recommendedName>
        <fullName evidence="4">Alginate lyase domain-containing protein</fullName>
    </recommendedName>
</protein>
<feature type="non-terminal residue" evidence="5">
    <location>
        <position position="1"/>
    </location>
</feature>
<dbReference type="EMBL" id="JANBQB010000069">
    <property type="protein sequence ID" value="KAJ1983125.1"/>
    <property type="molecule type" value="Genomic_DNA"/>
</dbReference>
<keyword evidence="2" id="KW-0456">Lyase</keyword>
<gene>
    <name evidence="5" type="ORF">H4R34_001474</name>
</gene>
<dbReference type="GO" id="GO:0042597">
    <property type="term" value="C:periplasmic space"/>
    <property type="evidence" value="ECO:0007669"/>
    <property type="project" value="InterPro"/>
</dbReference>
<dbReference type="SUPFAM" id="SSF48230">
    <property type="entry name" value="Chondroitin AC/alginate lyase"/>
    <property type="match status" value="1"/>
</dbReference>
<sequence>AITVVNNFIQGSFQNQIDSDGGQPRELKRVDSFDYATMNLGFLLVLGQLSESMGHTIWDKATAAKTTIQDAVDYFLPYASGQAWKGGKGAEMAQATHYFQLAAALYGDSDQRYLKAIKAIGKTSRDESNYHRLYSDYSYGLTSETLRNFKVSTAPIGVRLSAAIPGTDDLTTSAPKDNSGDNSHKTTSATNPKSSDSNEDTEKKQKNEATKCKKN</sequence>
<dbReference type="InterPro" id="IPR008929">
    <property type="entry name" value="Chondroitin_lyas"/>
</dbReference>
<evidence type="ECO:0000256" key="3">
    <source>
        <dbReference type="SAM" id="MobiDB-lite"/>
    </source>
</evidence>
<evidence type="ECO:0000259" key="4">
    <source>
        <dbReference type="Pfam" id="PF05426"/>
    </source>
</evidence>
<organism evidence="5 6">
    <name type="scientific">Dimargaris verticillata</name>
    <dbReference type="NCBI Taxonomy" id="2761393"/>
    <lineage>
        <taxon>Eukaryota</taxon>
        <taxon>Fungi</taxon>
        <taxon>Fungi incertae sedis</taxon>
        <taxon>Zoopagomycota</taxon>
        <taxon>Kickxellomycotina</taxon>
        <taxon>Dimargaritomycetes</taxon>
        <taxon>Dimargaritales</taxon>
        <taxon>Dimargaritaceae</taxon>
        <taxon>Dimargaris</taxon>
    </lineage>
</organism>
<evidence type="ECO:0000256" key="1">
    <source>
        <dbReference type="ARBA" id="ARBA00022729"/>
    </source>
</evidence>
<dbReference type="AlphaFoldDB" id="A0A9W8B4E3"/>
<evidence type="ECO:0000313" key="5">
    <source>
        <dbReference type="EMBL" id="KAJ1983125.1"/>
    </source>
</evidence>
<name>A0A9W8B4E3_9FUNG</name>
<keyword evidence="1" id="KW-0732">Signal</keyword>
<proteinExistence type="predicted"/>
<feature type="domain" description="Alginate lyase" evidence="4">
    <location>
        <begin position="4"/>
        <end position="82"/>
    </location>
</feature>
<feature type="region of interest" description="Disordered" evidence="3">
    <location>
        <begin position="166"/>
        <end position="215"/>
    </location>
</feature>
<reference evidence="5" key="1">
    <citation type="submission" date="2022-07" db="EMBL/GenBank/DDBJ databases">
        <title>Phylogenomic reconstructions and comparative analyses of Kickxellomycotina fungi.</title>
        <authorList>
            <person name="Reynolds N.K."/>
            <person name="Stajich J.E."/>
            <person name="Barry K."/>
            <person name="Grigoriev I.V."/>
            <person name="Crous P."/>
            <person name="Smith M.E."/>
        </authorList>
    </citation>
    <scope>NUCLEOTIDE SEQUENCE</scope>
    <source>
        <strain evidence="5">RSA 567</strain>
    </source>
</reference>
<feature type="compositionally biased region" description="Basic and acidic residues" evidence="3">
    <location>
        <begin position="200"/>
        <end position="215"/>
    </location>
</feature>
<dbReference type="Proteomes" id="UP001151582">
    <property type="component" value="Unassembled WGS sequence"/>
</dbReference>
<dbReference type="Gene3D" id="1.50.10.100">
    <property type="entry name" value="Chondroitin AC/alginate lyase"/>
    <property type="match status" value="1"/>
</dbReference>
<accession>A0A9W8B4E3</accession>
<comment type="caution">
    <text evidence="5">The sequence shown here is derived from an EMBL/GenBank/DDBJ whole genome shotgun (WGS) entry which is preliminary data.</text>
</comment>
<dbReference type="GO" id="GO:0016829">
    <property type="term" value="F:lyase activity"/>
    <property type="evidence" value="ECO:0007669"/>
    <property type="project" value="UniProtKB-KW"/>
</dbReference>
<feature type="compositionally biased region" description="Polar residues" evidence="3">
    <location>
        <begin position="185"/>
        <end position="195"/>
    </location>
</feature>
<evidence type="ECO:0000313" key="6">
    <source>
        <dbReference type="Proteomes" id="UP001151582"/>
    </source>
</evidence>
<keyword evidence="6" id="KW-1185">Reference proteome</keyword>
<dbReference type="InterPro" id="IPR008397">
    <property type="entry name" value="Alginate_lyase_dom"/>
</dbReference>